<feature type="region of interest" description="Disordered" evidence="1">
    <location>
        <begin position="20"/>
        <end position="40"/>
    </location>
</feature>
<organism evidence="2 3">
    <name type="scientific">Citrus sinensis</name>
    <name type="common">Sweet orange</name>
    <name type="synonym">Citrus aurantium var. sinensis</name>
    <dbReference type="NCBI Taxonomy" id="2711"/>
    <lineage>
        <taxon>Eukaryota</taxon>
        <taxon>Viridiplantae</taxon>
        <taxon>Streptophyta</taxon>
        <taxon>Embryophyta</taxon>
        <taxon>Tracheophyta</taxon>
        <taxon>Spermatophyta</taxon>
        <taxon>Magnoliopsida</taxon>
        <taxon>eudicotyledons</taxon>
        <taxon>Gunneridae</taxon>
        <taxon>Pentapetalae</taxon>
        <taxon>rosids</taxon>
        <taxon>malvids</taxon>
        <taxon>Sapindales</taxon>
        <taxon>Rutaceae</taxon>
        <taxon>Aurantioideae</taxon>
        <taxon>Citrus</taxon>
    </lineage>
</organism>
<evidence type="ECO:0000313" key="2">
    <source>
        <dbReference type="EMBL" id="KDO80762.1"/>
    </source>
</evidence>
<evidence type="ECO:0000313" key="3">
    <source>
        <dbReference type="Proteomes" id="UP000027120"/>
    </source>
</evidence>
<gene>
    <name evidence="2" type="ORF">CISIN_1g0175181mg</name>
</gene>
<feature type="non-terminal residue" evidence="2">
    <location>
        <position position="1"/>
    </location>
</feature>
<name>A0A067GZ98_CITSI</name>
<feature type="compositionally biased region" description="Basic and acidic residues" evidence="1">
    <location>
        <begin position="31"/>
        <end position="40"/>
    </location>
</feature>
<accession>A0A067GZ98</accession>
<keyword evidence="3" id="KW-1185">Reference proteome</keyword>
<dbReference type="STRING" id="2711.A0A067GZ98"/>
<dbReference type="EMBL" id="KK784876">
    <property type="protein sequence ID" value="KDO80762.1"/>
    <property type="molecule type" value="Genomic_DNA"/>
</dbReference>
<sequence length="40" mass="4450">GLTSSGYLLAIGDDNQMCELHPDGNSSTYYPKRDKSSKYH</sequence>
<dbReference type="AlphaFoldDB" id="A0A067GZ98"/>
<protein>
    <submittedName>
        <fullName evidence="2">Uncharacterized protein</fullName>
    </submittedName>
</protein>
<dbReference type="Proteomes" id="UP000027120">
    <property type="component" value="Unassembled WGS sequence"/>
</dbReference>
<evidence type="ECO:0000256" key="1">
    <source>
        <dbReference type="SAM" id="MobiDB-lite"/>
    </source>
</evidence>
<reference evidence="2 3" key="1">
    <citation type="submission" date="2014-04" db="EMBL/GenBank/DDBJ databases">
        <authorList>
            <consortium name="International Citrus Genome Consortium"/>
            <person name="Gmitter F."/>
            <person name="Chen C."/>
            <person name="Farmerie W."/>
            <person name="Harkins T."/>
            <person name="Desany B."/>
            <person name="Mohiuddin M."/>
            <person name="Kodira C."/>
            <person name="Borodovsky M."/>
            <person name="Lomsadze A."/>
            <person name="Burns P."/>
            <person name="Jenkins J."/>
            <person name="Prochnik S."/>
            <person name="Shu S."/>
            <person name="Chapman J."/>
            <person name="Pitluck S."/>
            <person name="Schmutz J."/>
            <person name="Rokhsar D."/>
        </authorList>
    </citation>
    <scope>NUCLEOTIDE SEQUENCE</scope>
</reference>
<proteinExistence type="predicted"/>